<feature type="repeat" description="TPR" evidence="3">
    <location>
        <begin position="67"/>
        <end position="100"/>
    </location>
</feature>
<dbReference type="RefSeq" id="WP_173766695.1">
    <property type="nucleotide sequence ID" value="NZ_CP048836.1"/>
</dbReference>
<evidence type="ECO:0000256" key="2">
    <source>
        <dbReference type="ARBA" id="ARBA00022803"/>
    </source>
</evidence>
<feature type="repeat" description="TPR" evidence="3">
    <location>
        <begin position="646"/>
        <end position="679"/>
    </location>
</feature>
<feature type="repeat" description="TPR" evidence="3">
    <location>
        <begin position="612"/>
        <end position="645"/>
    </location>
</feature>
<accession>A0A6C1B930</accession>
<keyword evidence="6" id="KW-1185">Reference proteome</keyword>
<name>A0A6C1B930_9RHOO</name>
<dbReference type="Proteomes" id="UP000501991">
    <property type="component" value="Chromosome"/>
</dbReference>
<dbReference type="Pfam" id="PF13432">
    <property type="entry name" value="TPR_16"/>
    <property type="match status" value="2"/>
</dbReference>
<evidence type="ECO:0000256" key="1">
    <source>
        <dbReference type="ARBA" id="ARBA00022737"/>
    </source>
</evidence>
<protein>
    <submittedName>
        <fullName evidence="5">PEP-CTERM system TPR-repeat protein PrsT</fullName>
    </submittedName>
</protein>
<keyword evidence="2 3" id="KW-0802">TPR repeat</keyword>
<dbReference type="Pfam" id="PF14559">
    <property type="entry name" value="TPR_19"/>
    <property type="match status" value="5"/>
</dbReference>
<feature type="repeat" description="TPR" evidence="3">
    <location>
        <begin position="781"/>
        <end position="814"/>
    </location>
</feature>
<organism evidence="5 6">
    <name type="scientific">Nitrogeniibacter mangrovi</name>
    <dbReference type="NCBI Taxonomy" id="2016596"/>
    <lineage>
        <taxon>Bacteria</taxon>
        <taxon>Pseudomonadati</taxon>
        <taxon>Pseudomonadota</taxon>
        <taxon>Betaproteobacteria</taxon>
        <taxon>Rhodocyclales</taxon>
        <taxon>Zoogloeaceae</taxon>
        <taxon>Nitrogeniibacter</taxon>
    </lineage>
</organism>
<dbReference type="KEGG" id="azq:G3580_14600"/>
<dbReference type="InterPro" id="IPR014266">
    <property type="entry name" value="PEP-CTERM_TPR_PrsT"/>
</dbReference>
<dbReference type="SMART" id="SM00028">
    <property type="entry name" value="TPR"/>
    <property type="match status" value="16"/>
</dbReference>
<keyword evidence="4" id="KW-0732">Signal</keyword>
<dbReference type="InterPro" id="IPR051012">
    <property type="entry name" value="CellSynth/LPSAsmb/PSIAsmb"/>
</dbReference>
<dbReference type="InterPro" id="IPR019734">
    <property type="entry name" value="TPR_rpt"/>
</dbReference>
<evidence type="ECO:0000256" key="3">
    <source>
        <dbReference type="PROSITE-ProRule" id="PRU00339"/>
    </source>
</evidence>
<proteinExistence type="predicted"/>
<dbReference type="PROSITE" id="PS51257">
    <property type="entry name" value="PROKAR_LIPOPROTEIN"/>
    <property type="match status" value="1"/>
</dbReference>
<gene>
    <name evidence="5" type="primary">prsT</name>
    <name evidence="5" type="ORF">G3580_14600</name>
</gene>
<evidence type="ECO:0000313" key="6">
    <source>
        <dbReference type="Proteomes" id="UP000501991"/>
    </source>
</evidence>
<sequence length="929" mass="101374">MSKRSSKKPLSRAARVMPLILAGMLLTACGGNPDDMVKSAQDYIQKKDYNAAVIQLKNALQKNAELTEARYLLGKIYFERGDMADAAKELRHAISLGYQGEDAIPMLARALIAQGQREEVIKTYSSTSLKDPVELSKLLTVLGDARSRDKRGEAERDYRAAIKANPSNAHAKVGLARLQALAGNFNEAVRMIDAVIAESPDLVDAYELKGNALLGARDADGAMAAFHKAIGLAPKQQQLYVPVVTTLLQTNRVDEARQELAAMEKAVGKSPAVWYLQAYLDFRTGKLEAARDAVQEVIGKAPDYMPARLLAGAVFYRLNDQLQAQANLNKVLEVSPGNPVASRWLVMSFIAQRDAERALKALEPLLKKMPDSPDVLRLAGQANLLAGNLDKAAEFFGRQVERAPDDARALTRLAITRLASGEVDKGLEELSTASSLDEKQTYPDFARITVLLLGKKFDEALKAQETLEKKLPNNPLTYNLRGGIMLGKGDPEAAAKAFRRSLEVDPDFLPAATNLARLEVKKGDVPAARKLFTDMLARNKQRPDVYFALAQLEEATDKNPEKVKQYLQGAVDAAPDQAAPKLRMADFMLRTNARTEALAMVRDAAALEPTNPAVQEMLGRALMANGDLEQAATAFRKWVDTRPEDAGAWLDLGRVLQMSGDGRAAVEALQKSLELNPANVETYRFLIGQYVKNKQYGKAVDTARQLQKAAPKLAQGYLFEADVLTAKGDGDAALAMFRKAHETAPSSATLIKLHDALSRSQRTDEAAKLMADWLKKSPKDTQVTAYMADYYLSRKQLDKAFAQYQKLDELEPNRAGILNNLAWVANELGDPRAMGYGKRAIELSPESAAILDTVGMIEVGHGDAASGVTKMEKAVSLAPKTPALKLNLAKGYIAAKRKDDARKILDQLVTDYPVGTSVHDEAVALRGGL</sequence>
<feature type="repeat" description="TPR" evidence="3">
    <location>
        <begin position="203"/>
        <end position="236"/>
    </location>
</feature>
<dbReference type="PANTHER" id="PTHR45586:SF1">
    <property type="entry name" value="LIPOPOLYSACCHARIDE ASSEMBLY PROTEIN B"/>
    <property type="match status" value="1"/>
</dbReference>
<evidence type="ECO:0000256" key="4">
    <source>
        <dbReference type="SAM" id="SignalP"/>
    </source>
</evidence>
<dbReference type="AlphaFoldDB" id="A0A6C1B930"/>
<dbReference type="NCBIfam" id="TIGR02917">
    <property type="entry name" value="PEP_TPR_lipo"/>
    <property type="match status" value="1"/>
</dbReference>
<dbReference type="GO" id="GO:0006396">
    <property type="term" value="P:RNA processing"/>
    <property type="evidence" value="ECO:0007669"/>
    <property type="project" value="InterPro"/>
</dbReference>
<dbReference type="InterPro" id="IPR011990">
    <property type="entry name" value="TPR-like_helical_dom_sf"/>
</dbReference>
<dbReference type="SMART" id="SM00386">
    <property type="entry name" value="HAT"/>
    <property type="match status" value="3"/>
</dbReference>
<evidence type="ECO:0000313" key="5">
    <source>
        <dbReference type="EMBL" id="QID18744.1"/>
    </source>
</evidence>
<feature type="repeat" description="TPR" evidence="3">
    <location>
        <begin position="475"/>
        <end position="508"/>
    </location>
</feature>
<feature type="chain" id="PRO_5025330024" evidence="4">
    <location>
        <begin position="29"/>
        <end position="929"/>
    </location>
</feature>
<feature type="signal peptide" evidence="4">
    <location>
        <begin position="1"/>
        <end position="28"/>
    </location>
</feature>
<reference evidence="5 6" key="1">
    <citation type="submission" date="2020-02" db="EMBL/GenBank/DDBJ databases">
        <title>Nitrogenibacter mangrovi gen. nov., sp. nov. isolated from mangrove sediment, a denitrifying betaproteobacterium.</title>
        <authorList>
            <person name="Liao H."/>
            <person name="Tian Y."/>
        </authorList>
    </citation>
    <scope>NUCLEOTIDE SEQUENCE [LARGE SCALE GENOMIC DNA]</scope>
    <source>
        <strain evidence="5 6">M9-3-2</strain>
    </source>
</reference>
<dbReference type="PROSITE" id="PS50005">
    <property type="entry name" value="TPR"/>
    <property type="match status" value="7"/>
</dbReference>
<keyword evidence="1" id="KW-0677">Repeat</keyword>
<dbReference type="InterPro" id="IPR003107">
    <property type="entry name" value="HAT"/>
</dbReference>
<dbReference type="EMBL" id="CP048836">
    <property type="protein sequence ID" value="QID18744.1"/>
    <property type="molecule type" value="Genomic_DNA"/>
</dbReference>
<feature type="repeat" description="TPR" evidence="3">
    <location>
        <begin position="373"/>
        <end position="406"/>
    </location>
</feature>
<dbReference type="SUPFAM" id="SSF48452">
    <property type="entry name" value="TPR-like"/>
    <property type="match status" value="3"/>
</dbReference>
<dbReference type="PANTHER" id="PTHR45586">
    <property type="entry name" value="TPR REPEAT-CONTAINING PROTEIN PA4667"/>
    <property type="match status" value="1"/>
</dbReference>
<dbReference type="Gene3D" id="1.25.40.10">
    <property type="entry name" value="Tetratricopeptide repeat domain"/>
    <property type="match status" value="4"/>
</dbReference>